<dbReference type="EMBL" id="BSRZ01000011">
    <property type="protein sequence ID" value="GLW65871.1"/>
    <property type="molecule type" value="Genomic_DNA"/>
</dbReference>
<organism evidence="1 2">
    <name type="scientific">Actinomadura rubrobrunea</name>
    <dbReference type="NCBI Taxonomy" id="115335"/>
    <lineage>
        <taxon>Bacteria</taxon>
        <taxon>Bacillati</taxon>
        <taxon>Actinomycetota</taxon>
        <taxon>Actinomycetes</taxon>
        <taxon>Streptosporangiales</taxon>
        <taxon>Thermomonosporaceae</taxon>
        <taxon>Actinomadura</taxon>
    </lineage>
</organism>
<proteinExistence type="predicted"/>
<dbReference type="AlphaFoldDB" id="A0A9W6PZN5"/>
<dbReference type="RefSeq" id="WP_067914887.1">
    <property type="nucleotide sequence ID" value="NZ_BSRZ01000011.1"/>
</dbReference>
<name>A0A9W6PZN5_9ACTN</name>
<accession>A0A9W6PZN5</accession>
<dbReference type="Proteomes" id="UP001165124">
    <property type="component" value="Unassembled WGS sequence"/>
</dbReference>
<gene>
    <name evidence="1" type="ORF">Arub01_41150</name>
</gene>
<protein>
    <submittedName>
        <fullName evidence="1">Uncharacterized protein</fullName>
    </submittedName>
</protein>
<evidence type="ECO:0000313" key="1">
    <source>
        <dbReference type="EMBL" id="GLW65871.1"/>
    </source>
</evidence>
<evidence type="ECO:0000313" key="2">
    <source>
        <dbReference type="Proteomes" id="UP001165124"/>
    </source>
</evidence>
<keyword evidence="2" id="KW-1185">Reference proteome</keyword>
<comment type="caution">
    <text evidence="1">The sequence shown here is derived from an EMBL/GenBank/DDBJ whole genome shotgun (WGS) entry which is preliminary data.</text>
</comment>
<sequence>MDGIAGRLRPVTDVSPAAWLEEEVAETRPLVGALLPSRFAACARVLHPAESPEGEPVRWREVADWAGGVVHPRVQFTALASLRRGTRDDPAPWDEPPVRGDLPAPLLSALCEVLARHTSQAHDCLFCLWEGWGWIQGPPAAAVLQAGKGAAPGDPPEPAGFPREVLDGPRVRLPFRDYLLLRGPLEDATRIGDRGPGWFFPQSPNLFWPADRAWCVATDIDLDSTYVAGSAALIAELLDDPRLETVRADFHDPIGETGDDVNAR</sequence>
<reference evidence="1" key="1">
    <citation type="submission" date="2023-02" db="EMBL/GenBank/DDBJ databases">
        <title>Actinomadura rubrobrunea NBRC 14622.</title>
        <authorList>
            <person name="Ichikawa N."/>
            <person name="Sato H."/>
            <person name="Tonouchi N."/>
        </authorList>
    </citation>
    <scope>NUCLEOTIDE SEQUENCE</scope>
    <source>
        <strain evidence="1">NBRC 14622</strain>
    </source>
</reference>